<gene>
    <name evidence="2" type="primary">ylxR</name>
    <name evidence="2" type="ORF">STAIW_v1c03760</name>
</gene>
<dbReference type="Pfam" id="PF04296">
    <property type="entry name" value="YlxR"/>
    <property type="match status" value="1"/>
</dbReference>
<protein>
    <submittedName>
        <fullName evidence="2">Putative RNA-binding protein</fullName>
    </submittedName>
</protein>
<proteinExistence type="predicted"/>
<organism evidence="2 3">
    <name type="scientific">Spiroplasma taiwanense CT-1</name>
    <dbReference type="NCBI Taxonomy" id="1276220"/>
    <lineage>
        <taxon>Bacteria</taxon>
        <taxon>Bacillati</taxon>
        <taxon>Mycoplasmatota</taxon>
        <taxon>Mollicutes</taxon>
        <taxon>Entomoplasmatales</taxon>
        <taxon>Spiroplasmataceae</taxon>
        <taxon>Spiroplasma</taxon>
    </lineage>
</organism>
<reference evidence="2 3" key="1">
    <citation type="journal article" date="2013" name="Genome Biol. Evol.">
        <title>Comparison of metabolic capacities and inference of gene content evolution in mosquito-associated Spiroplasma diminutum and S. taiwanense.</title>
        <authorList>
            <person name="Lo W.S."/>
            <person name="Ku C."/>
            <person name="Chen L.L."/>
            <person name="Chang T.H."/>
            <person name="Kuo C.H."/>
        </authorList>
    </citation>
    <scope>NUCLEOTIDE SEQUENCE [LARGE SCALE GENOMIC DNA]</scope>
    <source>
        <strain evidence="2">CT-1</strain>
    </source>
</reference>
<evidence type="ECO:0000313" key="3">
    <source>
        <dbReference type="Proteomes" id="UP000014984"/>
    </source>
</evidence>
<dbReference type="NCBIfam" id="NF047356">
    <property type="entry name" value="RNA_bind_RnpM"/>
    <property type="match status" value="1"/>
</dbReference>
<dbReference type="PANTHER" id="PTHR34215">
    <property type="entry name" value="BLL0784 PROTEIN"/>
    <property type="match status" value="1"/>
</dbReference>
<dbReference type="CDD" id="cd00279">
    <property type="entry name" value="YlxR"/>
    <property type="match status" value="1"/>
</dbReference>
<dbReference type="eggNOG" id="COG2740">
    <property type="taxonomic scope" value="Bacteria"/>
</dbReference>
<evidence type="ECO:0000313" key="2">
    <source>
        <dbReference type="EMBL" id="AGR41026.1"/>
    </source>
</evidence>
<name>S5LWL4_9MOLU</name>
<dbReference type="SUPFAM" id="SSF64376">
    <property type="entry name" value="YlxR-like"/>
    <property type="match status" value="1"/>
</dbReference>
<dbReference type="OrthoDB" id="9813251at2"/>
<dbReference type="InterPro" id="IPR037465">
    <property type="entry name" value="YlxR"/>
</dbReference>
<dbReference type="STRING" id="1276220.STAIW_v1c03760"/>
<keyword evidence="3" id="KW-1185">Reference proteome</keyword>
<dbReference type="InterPro" id="IPR007393">
    <property type="entry name" value="YlxR_dom"/>
</dbReference>
<evidence type="ECO:0000259" key="1">
    <source>
        <dbReference type="Pfam" id="PF04296"/>
    </source>
</evidence>
<dbReference type="InterPro" id="IPR035931">
    <property type="entry name" value="YlxR-like_sf"/>
</dbReference>
<sequence>MENKYISLRKDVSSNKMFPKIELIRIVKTKAGEVFIDNSKKANGRGVYIRPTIEAINKVKKTKSLERGLKTNLDDSIYDMLIKEVETNWD</sequence>
<dbReference type="Gene3D" id="3.30.1230.10">
    <property type="entry name" value="YlxR-like"/>
    <property type="match status" value="1"/>
</dbReference>
<feature type="domain" description="YlxR" evidence="1">
    <location>
        <begin position="9"/>
        <end position="82"/>
    </location>
</feature>
<dbReference type="AlphaFoldDB" id="S5LWL4"/>
<dbReference type="PANTHER" id="PTHR34215:SF1">
    <property type="entry name" value="YLXR DOMAIN-CONTAINING PROTEIN"/>
    <property type="match status" value="1"/>
</dbReference>
<dbReference type="HOGENOM" id="CLU_147970_2_1_14"/>
<dbReference type="RefSeq" id="WP_020834165.1">
    <property type="nucleotide sequence ID" value="NC_021846.1"/>
</dbReference>
<dbReference type="KEGG" id="stai:STAIW_v1c03760"/>
<accession>S5LWL4</accession>
<dbReference type="EMBL" id="CP005074">
    <property type="protein sequence ID" value="AGR41026.1"/>
    <property type="molecule type" value="Genomic_DNA"/>
</dbReference>
<dbReference type="Proteomes" id="UP000014984">
    <property type="component" value="Chromosome"/>
</dbReference>
<dbReference type="PATRIC" id="fig|1276220.3.peg.381"/>